<gene>
    <name evidence="2" type="ORF">CC78DRAFT_473412</name>
</gene>
<name>A0A9P4K512_9PLEO</name>
<evidence type="ECO:0000313" key="3">
    <source>
        <dbReference type="Proteomes" id="UP000800093"/>
    </source>
</evidence>
<reference evidence="3" key="1">
    <citation type="journal article" date="2020" name="Stud. Mycol.">
        <title>101 Dothideomycetes genomes: A test case for predicting lifestyles and emergence of pathogens.</title>
        <authorList>
            <person name="Haridas S."/>
            <person name="Albert R."/>
            <person name="Binder M."/>
            <person name="Bloem J."/>
            <person name="LaButti K."/>
            <person name="Salamov A."/>
            <person name="Andreopoulos B."/>
            <person name="Baker S."/>
            <person name="Barry K."/>
            <person name="Bills G."/>
            <person name="Bluhm B."/>
            <person name="Cannon C."/>
            <person name="Castanera R."/>
            <person name="Culley D."/>
            <person name="Daum C."/>
            <person name="Ezra D."/>
            <person name="Gonzalez J."/>
            <person name="Henrissat B."/>
            <person name="Kuo A."/>
            <person name="Liang C."/>
            <person name="Lipzen A."/>
            <person name="Lutzoni F."/>
            <person name="Magnuson J."/>
            <person name="Mondo S."/>
            <person name="Nolan M."/>
            <person name="Ohm R."/>
            <person name="Pangilinan J."/>
            <person name="Park H.-J."/>
            <person name="Ramirez L."/>
            <person name="Alfaro M."/>
            <person name="Sun H."/>
            <person name="Tritt A."/>
            <person name="Yoshinaga Y."/>
            <person name="Zwiers L.-H."/>
            <person name="Turgeon B."/>
            <person name="Goodwin S."/>
            <person name="Spatafora J."/>
            <person name="Crous P."/>
            <person name="Grigoriev I."/>
        </authorList>
    </citation>
    <scope>NUCLEOTIDE SEQUENCE [LARGE SCALE GENOMIC DNA]</scope>
    <source>
        <strain evidence="3">CBS 304.66</strain>
    </source>
</reference>
<comment type="caution">
    <text evidence="2">The sequence shown here is derived from an EMBL/GenBank/DDBJ whole genome shotgun (WGS) entry which is preliminary data.</text>
</comment>
<sequence length="184" mass="21369">MTSTSFQYSDISSNDLRLLKPLRFASDELHFAIFRFSRDEAPPYTAVSYAWGDEKLTEKISLNGRILAVTPNLRTCLHYLSMHAEDANWEYIWADAICIDQTNIMERNSQVRLMHRTYKEAVCVSVWLGLPPLTKKQSKSASYIPKLFSGSEAPFSWQDHMAELAGRPYWTRFWVIQEFFLGQD</sequence>
<protein>
    <recommendedName>
        <fullName evidence="1">Heterokaryon incompatibility domain-containing protein</fullName>
    </recommendedName>
</protein>
<dbReference type="EMBL" id="ML986686">
    <property type="protein sequence ID" value="KAF2260260.1"/>
    <property type="molecule type" value="Genomic_DNA"/>
</dbReference>
<feature type="non-terminal residue" evidence="2">
    <location>
        <position position="184"/>
    </location>
</feature>
<dbReference type="Pfam" id="PF06985">
    <property type="entry name" value="HET"/>
    <property type="match status" value="1"/>
</dbReference>
<accession>A0A9P4K512</accession>
<dbReference type="Proteomes" id="UP000800093">
    <property type="component" value="Unassembled WGS sequence"/>
</dbReference>
<feature type="domain" description="Heterokaryon incompatibility" evidence="1">
    <location>
        <begin position="44"/>
        <end position="178"/>
    </location>
</feature>
<dbReference type="InterPro" id="IPR052895">
    <property type="entry name" value="HetReg/Transcr_Mod"/>
</dbReference>
<proteinExistence type="predicted"/>
<dbReference type="InterPro" id="IPR010730">
    <property type="entry name" value="HET"/>
</dbReference>
<dbReference type="OrthoDB" id="194358at2759"/>
<dbReference type="PANTHER" id="PTHR24148:SF73">
    <property type="entry name" value="HET DOMAIN PROTEIN (AFU_ORTHOLOGUE AFUA_8G01020)"/>
    <property type="match status" value="1"/>
</dbReference>
<organism evidence="2 3">
    <name type="scientific">Lojkania enalia</name>
    <dbReference type="NCBI Taxonomy" id="147567"/>
    <lineage>
        <taxon>Eukaryota</taxon>
        <taxon>Fungi</taxon>
        <taxon>Dikarya</taxon>
        <taxon>Ascomycota</taxon>
        <taxon>Pezizomycotina</taxon>
        <taxon>Dothideomycetes</taxon>
        <taxon>Pleosporomycetidae</taxon>
        <taxon>Pleosporales</taxon>
        <taxon>Pleosporales incertae sedis</taxon>
        <taxon>Lojkania</taxon>
    </lineage>
</organism>
<evidence type="ECO:0000259" key="1">
    <source>
        <dbReference type="Pfam" id="PF06985"/>
    </source>
</evidence>
<keyword evidence="3" id="KW-1185">Reference proteome</keyword>
<dbReference type="AlphaFoldDB" id="A0A9P4K512"/>
<evidence type="ECO:0000313" key="2">
    <source>
        <dbReference type="EMBL" id="KAF2260260.1"/>
    </source>
</evidence>
<dbReference type="PANTHER" id="PTHR24148">
    <property type="entry name" value="ANKYRIN REPEAT DOMAIN-CONTAINING PROTEIN 39 HOMOLOG-RELATED"/>
    <property type="match status" value="1"/>
</dbReference>